<comment type="subcellular location">
    <subcellularLocation>
        <location evidence="2">Cytoplasm</location>
    </subcellularLocation>
</comment>
<dbReference type="Pfam" id="PF07973">
    <property type="entry name" value="tRNA_SAD"/>
    <property type="match status" value="1"/>
</dbReference>
<reference evidence="7" key="1">
    <citation type="journal article" date="2019" name="Int. J. Syst. Evol. Microbiol.">
        <title>The Global Catalogue of Microorganisms (GCM) 10K type strain sequencing project: providing services to taxonomists for standard genome sequencing and annotation.</title>
        <authorList>
            <consortium name="The Broad Institute Genomics Platform"/>
            <consortium name="The Broad Institute Genome Sequencing Center for Infectious Disease"/>
            <person name="Wu L."/>
            <person name="Ma J."/>
        </authorList>
    </citation>
    <scope>NUCLEOTIDE SEQUENCE [LARGE SCALE GENOMIC DNA]</scope>
    <source>
        <strain evidence="7">JCM 16021</strain>
    </source>
</reference>
<protein>
    <submittedName>
        <fullName evidence="6">Alanyl-tRNA editing protein AlaXM</fullName>
    </submittedName>
</protein>
<keyword evidence="7" id="KW-1185">Reference proteome</keyword>
<organism evidence="6 7">
    <name type="scientific">Nocardioides bigeumensis</name>
    <dbReference type="NCBI Taxonomy" id="433657"/>
    <lineage>
        <taxon>Bacteria</taxon>
        <taxon>Bacillati</taxon>
        <taxon>Actinomycetota</taxon>
        <taxon>Actinomycetes</taxon>
        <taxon>Propionibacteriales</taxon>
        <taxon>Nocardioidaceae</taxon>
        <taxon>Nocardioides</taxon>
    </lineage>
</organism>
<dbReference type="InterPro" id="IPR018163">
    <property type="entry name" value="Thr/Ala-tRNA-synth_IIc_edit"/>
</dbReference>
<dbReference type="RefSeq" id="WP_344305554.1">
    <property type="nucleotide sequence ID" value="NZ_BAAAQQ010000014.1"/>
</dbReference>
<comment type="caution">
    <text evidence="6">The sequence shown here is derived from an EMBL/GenBank/DDBJ whole genome shotgun (WGS) entry which is preliminary data.</text>
</comment>
<gene>
    <name evidence="6" type="primary">alaXM</name>
    <name evidence="6" type="ORF">GCM10009843_39210</name>
</gene>
<keyword evidence="4" id="KW-0862">Zinc</keyword>
<dbReference type="Gene3D" id="2.40.30.130">
    <property type="match status" value="1"/>
</dbReference>
<dbReference type="SUPFAM" id="SSF50447">
    <property type="entry name" value="Translation proteins"/>
    <property type="match status" value="1"/>
</dbReference>
<dbReference type="InterPro" id="IPR012947">
    <property type="entry name" value="tRNA_SAD"/>
</dbReference>
<evidence type="ECO:0000313" key="6">
    <source>
        <dbReference type="EMBL" id="GAA2133581.1"/>
    </source>
</evidence>
<dbReference type="PROSITE" id="PS50860">
    <property type="entry name" value="AA_TRNA_LIGASE_II_ALA"/>
    <property type="match status" value="1"/>
</dbReference>
<dbReference type="InterPro" id="IPR051335">
    <property type="entry name" value="Alanyl-tRNA_Editing_Enzymes"/>
</dbReference>
<evidence type="ECO:0000256" key="2">
    <source>
        <dbReference type="ARBA" id="ARBA00004496"/>
    </source>
</evidence>
<dbReference type="EMBL" id="BAAAQQ010000014">
    <property type="protein sequence ID" value="GAA2133581.1"/>
    <property type="molecule type" value="Genomic_DNA"/>
</dbReference>
<keyword evidence="3" id="KW-0479">Metal-binding</keyword>
<dbReference type="Gene3D" id="3.30.980.10">
    <property type="entry name" value="Threonyl-trna Synthetase, Chain A, domain 2"/>
    <property type="match status" value="1"/>
</dbReference>
<dbReference type="InterPro" id="IPR018165">
    <property type="entry name" value="Ala-tRNA-synth_IIc_core"/>
</dbReference>
<dbReference type="Proteomes" id="UP001500575">
    <property type="component" value="Unassembled WGS sequence"/>
</dbReference>
<dbReference type="PANTHER" id="PTHR43462:SF1">
    <property type="entry name" value="ALANYL-TRNA EDITING PROTEIN AARSD1"/>
    <property type="match status" value="1"/>
</dbReference>
<dbReference type="PANTHER" id="PTHR43462">
    <property type="entry name" value="ALANYL-TRNA EDITING PROTEIN"/>
    <property type="match status" value="1"/>
</dbReference>
<comment type="cofactor">
    <cofactor evidence="1">
        <name>Zn(2+)</name>
        <dbReference type="ChEBI" id="CHEBI:29105"/>
    </cofactor>
</comment>
<evidence type="ECO:0000313" key="7">
    <source>
        <dbReference type="Proteomes" id="UP001500575"/>
    </source>
</evidence>
<dbReference type="SUPFAM" id="SSF55186">
    <property type="entry name" value="ThrRS/AlaRS common domain"/>
    <property type="match status" value="1"/>
</dbReference>
<evidence type="ECO:0000256" key="4">
    <source>
        <dbReference type="ARBA" id="ARBA00022833"/>
    </source>
</evidence>
<dbReference type="InterPro" id="IPR009000">
    <property type="entry name" value="Transl_B-barrel_sf"/>
</dbReference>
<evidence type="ECO:0000256" key="3">
    <source>
        <dbReference type="ARBA" id="ARBA00022723"/>
    </source>
</evidence>
<accession>A0ABP5KK02</accession>
<feature type="domain" description="Alanyl-transfer RNA synthetases family profile" evidence="5">
    <location>
        <begin position="14"/>
        <end position="258"/>
    </location>
</feature>
<dbReference type="SMART" id="SM00863">
    <property type="entry name" value="tRNA_SAD"/>
    <property type="match status" value="1"/>
</dbReference>
<evidence type="ECO:0000259" key="5">
    <source>
        <dbReference type="PROSITE" id="PS50860"/>
    </source>
</evidence>
<sequence>MGVPGNPAATAPPELAASELFAVDAYVREFEATVVEVDREGRRVRLDRTAFYPGGGGQPHDLGTLSTGASSGSASYDVISVKRDRGPIWHTVSTGSTDDEADLPDVGTQVHGILDWQRRHTLMRTHTALHVLCGVIWADYGIPVTGGNMEPGKGRLDFPFPHMSADLGVQVERRINEEIAKALEIVVDFVPRATADTDPALIRTAANLIPLEVDPLRVIDILGLDRQADGGTHVVSTADVGDVRVSGTESKGKDNKRIRIELTDQRTEGATA</sequence>
<proteinExistence type="predicted"/>
<name>A0ABP5KK02_9ACTN</name>
<evidence type="ECO:0000256" key="1">
    <source>
        <dbReference type="ARBA" id="ARBA00001947"/>
    </source>
</evidence>